<evidence type="ECO:0000256" key="4">
    <source>
        <dbReference type="ARBA" id="ARBA00006739"/>
    </source>
</evidence>
<dbReference type="PANTHER" id="PTHR12726">
    <property type="entry name" value="CERAMIDE GLUCOSYLTRANSFERASE"/>
    <property type="match status" value="1"/>
</dbReference>
<dbReference type="STRING" id="945553.A0A0D2MPK1"/>
<name>A0A0D2MPK1_HYPSF</name>
<proteinExistence type="inferred from homology"/>
<evidence type="ECO:0000256" key="15">
    <source>
        <dbReference type="SAM" id="Phobius"/>
    </source>
</evidence>
<dbReference type="UniPathway" id="UPA00222"/>
<reference evidence="17" key="1">
    <citation type="submission" date="2014-04" db="EMBL/GenBank/DDBJ databases">
        <title>Evolutionary Origins and Diversification of the Mycorrhizal Mutualists.</title>
        <authorList>
            <consortium name="DOE Joint Genome Institute"/>
            <consortium name="Mycorrhizal Genomics Consortium"/>
            <person name="Kohler A."/>
            <person name="Kuo A."/>
            <person name="Nagy L.G."/>
            <person name="Floudas D."/>
            <person name="Copeland A."/>
            <person name="Barry K.W."/>
            <person name="Cichocki N."/>
            <person name="Veneault-Fourrey C."/>
            <person name="LaButti K."/>
            <person name="Lindquist E.A."/>
            <person name="Lipzen A."/>
            <person name="Lundell T."/>
            <person name="Morin E."/>
            <person name="Murat C."/>
            <person name="Riley R."/>
            <person name="Ohm R."/>
            <person name="Sun H."/>
            <person name="Tunlid A."/>
            <person name="Henrissat B."/>
            <person name="Grigoriev I.V."/>
            <person name="Hibbett D.S."/>
            <person name="Martin F."/>
        </authorList>
    </citation>
    <scope>NUCLEOTIDE SEQUENCE [LARGE SCALE GENOMIC DNA]</scope>
    <source>
        <strain evidence="17">FD-334 SS-4</strain>
    </source>
</reference>
<evidence type="ECO:0000256" key="3">
    <source>
        <dbReference type="ARBA" id="ARBA00004991"/>
    </source>
</evidence>
<dbReference type="InterPro" id="IPR025993">
    <property type="entry name" value="Ceramide_glucosylTrfase"/>
</dbReference>
<comment type="similarity">
    <text evidence="4">Belongs to the glycosyltransferase 2 family.</text>
</comment>
<keyword evidence="10 15" id="KW-1133">Transmembrane helix</keyword>
<dbReference type="GO" id="GO:0008120">
    <property type="term" value="F:ceramide glucosyltransferase activity"/>
    <property type="evidence" value="ECO:0007669"/>
    <property type="project" value="UniProtKB-EC"/>
</dbReference>
<dbReference type="Gene3D" id="3.90.550.10">
    <property type="entry name" value="Spore Coat Polysaccharide Biosynthesis Protein SpsA, Chain A"/>
    <property type="match status" value="1"/>
</dbReference>
<protein>
    <recommendedName>
        <fullName evidence="6">Ceramide glucosyltransferase</fullName>
        <ecNumber evidence="5">2.4.1.80</ecNumber>
    </recommendedName>
    <alternativeName>
        <fullName evidence="13">Glucosylceramide synthase</fullName>
    </alternativeName>
    <alternativeName>
        <fullName evidence="14">UDP-glucose ceramide glucosyltransferase</fullName>
    </alternativeName>
    <alternativeName>
        <fullName evidence="12">UDP-glucose:N-acylsphingosine D-glucosyltransferase</fullName>
    </alternativeName>
</protein>
<dbReference type="PROSITE" id="PS51257">
    <property type="entry name" value="PROKAR_LIPOPROTEIN"/>
    <property type="match status" value="1"/>
</dbReference>
<accession>A0A0D2MPK1</accession>
<dbReference type="GO" id="GO:0016020">
    <property type="term" value="C:membrane"/>
    <property type="evidence" value="ECO:0007669"/>
    <property type="project" value="UniProtKB-SubCell"/>
</dbReference>
<evidence type="ECO:0000256" key="6">
    <source>
        <dbReference type="ARBA" id="ARBA00019988"/>
    </source>
</evidence>
<evidence type="ECO:0000256" key="10">
    <source>
        <dbReference type="ARBA" id="ARBA00022989"/>
    </source>
</evidence>
<evidence type="ECO:0000256" key="2">
    <source>
        <dbReference type="ARBA" id="ARBA00004760"/>
    </source>
</evidence>
<dbReference type="SUPFAM" id="SSF53448">
    <property type="entry name" value="Nucleotide-diphospho-sugar transferases"/>
    <property type="match status" value="1"/>
</dbReference>
<comment type="pathway">
    <text evidence="3">Sphingolipid metabolism.</text>
</comment>
<dbReference type="EC" id="2.4.1.80" evidence="5"/>
<dbReference type="OrthoDB" id="1483400at2759"/>
<evidence type="ECO:0000256" key="5">
    <source>
        <dbReference type="ARBA" id="ARBA00012699"/>
    </source>
</evidence>
<comment type="pathway">
    <text evidence="2">Lipid metabolism; sphingolipid metabolism.</text>
</comment>
<dbReference type="GO" id="GO:0006679">
    <property type="term" value="P:glucosylceramide biosynthetic process"/>
    <property type="evidence" value="ECO:0007669"/>
    <property type="project" value="TreeGrafter"/>
</dbReference>
<evidence type="ECO:0000256" key="7">
    <source>
        <dbReference type="ARBA" id="ARBA00022676"/>
    </source>
</evidence>
<evidence type="ECO:0000256" key="8">
    <source>
        <dbReference type="ARBA" id="ARBA00022679"/>
    </source>
</evidence>
<dbReference type="InterPro" id="IPR029044">
    <property type="entry name" value="Nucleotide-diphossugar_trans"/>
</dbReference>
<dbReference type="OMA" id="IVWIIDC"/>
<gene>
    <name evidence="16" type="ORF">HYPSUDRAFT_134265</name>
</gene>
<feature type="transmembrane region" description="Helical" evidence="15">
    <location>
        <begin position="385"/>
        <end position="407"/>
    </location>
</feature>
<evidence type="ECO:0000256" key="9">
    <source>
        <dbReference type="ARBA" id="ARBA00022692"/>
    </source>
</evidence>
<feature type="transmembrane region" description="Helical" evidence="15">
    <location>
        <begin position="314"/>
        <end position="335"/>
    </location>
</feature>
<evidence type="ECO:0000313" key="17">
    <source>
        <dbReference type="Proteomes" id="UP000054270"/>
    </source>
</evidence>
<evidence type="ECO:0000256" key="13">
    <source>
        <dbReference type="ARBA" id="ARBA00031543"/>
    </source>
</evidence>
<sequence>MELNTLKYGLASFGLVWYFAMWSIGLLGCVAARRRYRSRPIIHTGSQAVAAPGVSILRPLKGLDHNLYENLESTFKQDYSNYEIIFSVAHETDQALHVVNALVAKYSQVPVTVIIGEEIVGVNPKVNNLMRPFRKAAHDLLWVIDSGVMVDAGTLSRSVNIFTDPSHSRSPKRIGIVHHVPFALVDENKIGSRIEAAFLNTNHAKMYIAINTVSIDSCVVGKSNMYRRSDIERLNASLIPVREQVSRRYEAGTYGLAAFGRFLAEDNTIAAALWHELGLRHDLSCDVARNVIGNMTFMDYVWRRVRWIRVRKHMVLAATLLEPFTESIMVCAIGATCLKTLFRTPSSIFVPLHFFLWLAVDLDVHASISGHGSRSQITIPFLSAWFAREILAFPIWLIAITGDVIIWRGQRYQVLKNGEAKLCSSQ</sequence>
<keyword evidence="17" id="KW-1185">Reference proteome</keyword>
<organism evidence="16 17">
    <name type="scientific">Hypholoma sublateritium (strain FD-334 SS-4)</name>
    <dbReference type="NCBI Taxonomy" id="945553"/>
    <lineage>
        <taxon>Eukaryota</taxon>
        <taxon>Fungi</taxon>
        <taxon>Dikarya</taxon>
        <taxon>Basidiomycota</taxon>
        <taxon>Agaricomycotina</taxon>
        <taxon>Agaricomycetes</taxon>
        <taxon>Agaricomycetidae</taxon>
        <taxon>Agaricales</taxon>
        <taxon>Agaricineae</taxon>
        <taxon>Strophariaceae</taxon>
        <taxon>Hypholoma</taxon>
    </lineage>
</organism>
<dbReference type="EMBL" id="KN817530">
    <property type="protein sequence ID" value="KJA25868.1"/>
    <property type="molecule type" value="Genomic_DNA"/>
</dbReference>
<keyword evidence="11 15" id="KW-0472">Membrane</keyword>
<evidence type="ECO:0000256" key="1">
    <source>
        <dbReference type="ARBA" id="ARBA00004141"/>
    </source>
</evidence>
<evidence type="ECO:0000313" key="16">
    <source>
        <dbReference type="EMBL" id="KJA25868.1"/>
    </source>
</evidence>
<keyword evidence="8 16" id="KW-0808">Transferase</keyword>
<dbReference type="AlphaFoldDB" id="A0A0D2MPK1"/>
<comment type="subcellular location">
    <subcellularLocation>
        <location evidence="1">Membrane</location>
        <topology evidence="1">Multi-pass membrane protein</topology>
    </subcellularLocation>
</comment>
<feature type="transmembrane region" description="Helical" evidence="15">
    <location>
        <begin position="12"/>
        <end position="32"/>
    </location>
</feature>
<keyword evidence="9 15" id="KW-0812">Transmembrane</keyword>
<keyword evidence="7" id="KW-0328">Glycosyltransferase</keyword>
<evidence type="ECO:0000256" key="11">
    <source>
        <dbReference type="ARBA" id="ARBA00023136"/>
    </source>
</evidence>
<dbReference type="Proteomes" id="UP000054270">
    <property type="component" value="Unassembled WGS sequence"/>
</dbReference>
<dbReference type="Pfam" id="PF13506">
    <property type="entry name" value="Glyco_transf_21"/>
    <property type="match status" value="1"/>
</dbReference>
<dbReference type="PANTHER" id="PTHR12726:SF0">
    <property type="entry name" value="CERAMIDE GLUCOSYLTRANSFERASE"/>
    <property type="match status" value="1"/>
</dbReference>
<evidence type="ECO:0000256" key="12">
    <source>
        <dbReference type="ARBA" id="ARBA00031017"/>
    </source>
</evidence>
<evidence type="ECO:0000256" key="14">
    <source>
        <dbReference type="ARBA" id="ARBA00032575"/>
    </source>
</evidence>